<organism evidence="4 5">
    <name type="scientific">Pseudomonas nitroreducens</name>
    <dbReference type="NCBI Taxonomy" id="46680"/>
    <lineage>
        <taxon>Bacteria</taxon>
        <taxon>Pseudomonadati</taxon>
        <taxon>Pseudomonadota</taxon>
        <taxon>Gammaproteobacteria</taxon>
        <taxon>Pseudomonadales</taxon>
        <taxon>Pseudomonadaceae</taxon>
        <taxon>Pseudomonas</taxon>
    </lineage>
</organism>
<dbReference type="RefSeq" id="WP_088420291.1">
    <property type="nucleotide sequence ID" value="NZ_NJBA01000007.1"/>
</dbReference>
<evidence type="ECO:0000313" key="5">
    <source>
        <dbReference type="Proteomes" id="UP000198145"/>
    </source>
</evidence>
<name>A0A246F7N0_PSENT</name>
<reference evidence="4 5" key="1">
    <citation type="submission" date="2017-06" db="EMBL/GenBank/DDBJ databases">
        <title>Draft genome of Pseudomonas nitroreducens DF05.</title>
        <authorList>
            <person name="Iyer R."/>
        </authorList>
    </citation>
    <scope>NUCLEOTIDE SEQUENCE [LARGE SCALE GENOMIC DNA]</scope>
    <source>
        <strain evidence="4 5">DF05</strain>
    </source>
</reference>
<dbReference type="Pfam" id="PF12835">
    <property type="entry name" value="Integrase_1"/>
    <property type="match status" value="1"/>
</dbReference>
<dbReference type="InterPro" id="IPR013762">
    <property type="entry name" value="Integrase-like_cat_sf"/>
</dbReference>
<accession>A0A246F7N0</accession>
<dbReference type="SUPFAM" id="SSF56349">
    <property type="entry name" value="DNA breaking-rejoining enzymes"/>
    <property type="match status" value="1"/>
</dbReference>
<dbReference type="InterPro" id="IPR024457">
    <property type="entry name" value="Putative_integrase_N"/>
</dbReference>
<dbReference type="GO" id="GO:0006310">
    <property type="term" value="P:DNA recombination"/>
    <property type="evidence" value="ECO:0007669"/>
    <property type="project" value="UniProtKB-KW"/>
</dbReference>
<sequence length="315" mass="35525">MDKLEWDWVQAQKHNRDGSYSTQAARNATLSLSARQLRELGYRNLRADRVAQRHLRALVAKWQSDGIKAGTIKNRMSHLRWACEKAGRPGVAGIKNDDLGIERRQYVSRESRATALTMGALEQIHDRNIQFSLRLQAEFGLRREESIKFRVADADRGNGRIVLTASWCKGGRAREIVIRTPEQRALLRELHEFCGTSSLIPAHLSYAQQVKKYENQTNAAGLHKNHGLRHLYAQTRYLHLTGRQCPAVLRTQSIQAQLVGGENGWFGQVIRPIPHLLEGVTPTGMDDRSARQIITEELGHGRIAITNSYLGSARG</sequence>
<evidence type="ECO:0000259" key="2">
    <source>
        <dbReference type="Pfam" id="PF12834"/>
    </source>
</evidence>
<dbReference type="Gene3D" id="1.10.443.10">
    <property type="entry name" value="Intergrase catalytic core"/>
    <property type="match status" value="1"/>
</dbReference>
<comment type="caution">
    <text evidence="4">The sequence shown here is derived from an EMBL/GenBank/DDBJ whole genome shotgun (WGS) entry which is preliminary data.</text>
</comment>
<keyword evidence="1" id="KW-0233">DNA recombination</keyword>
<evidence type="ECO:0000259" key="3">
    <source>
        <dbReference type="Pfam" id="PF12835"/>
    </source>
</evidence>
<dbReference type="EMBL" id="NJBA01000007">
    <property type="protein sequence ID" value="OWP49192.1"/>
    <property type="molecule type" value="Genomic_DNA"/>
</dbReference>
<proteinExistence type="predicted"/>
<evidence type="ECO:0000313" key="4">
    <source>
        <dbReference type="EMBL" id="OWP49192.1"/>
    </source>
</evidence>
<dbReference type="InterPro" id="IPR011010">
    <property type="entry name" value="DNA_brk_join_enz"/>
</dbReference>
<dbReference type="GO" id="GO:0003677">
    <property type="term" value="F:DNA binding"/>
    <property type="evidence" value="ECO:0007669"/>
    <property type="project" value="InterPro"/>
</dbReference>
<gene>
    <name evidence="4" type="ORF">CEG18_20895</name>
</gene>
<dbReference type="GO" id="GO:0015074">
    <property type="term" value="P:DNA integration"/>
    <property type="evidence" value="ECO:0007669"/>
    <property type="project" value="InterPro"/>
</dbReference>
<dbReference type="Pfam" id="PF12834">
    <property type="entry name" value="Phage_int_SAM_2"/>
    <property type="match status" value="1"/>
</dbReference>
<feature type="domain" description="Putative integrase N-terminal" evidence="2">
    <location>
        <begin position="1"/>
        <end position="89"/>
    </location>
</feature>
<dbReference type="InterPro" id="IPR024456">
    <property type="entry name" value="Integrase_catalytic_putative"/>
</dbReference>
<protein>
    <submittedName>
        <fullName evidence="4">Integrase</fullName>
    </submittedName>
</protein>
<feature type="domain" description="Integrase catalytic" evidence="3">
    <location>
        <begin position="123"/>
        <end position="234"/>
    </location>
</feature>
<dbReference type="AlphaFoldDB" id="A0A246F7N0"/>
<evidence type="ECO:0000256" key="1">
    <source>
        <dbReference type="ARBA" id="ARBA00023172"/>
    </source>
</evidence>
<dbReference type="Proteomes" id="UP000198145">
    <property type="component" value="Unassembled WGS sequence"/>
</dbReference>